<dbReference type="RefSeq" id="WP_138078897.1">
    <property type="nucleotide sequence ID" value="NZ_VAJM01000006.1"/>
</dbReference>
<gene>
    <name evidence="3" type="ORF">FDY95_15045</name>
</gene>
<accession>A0A5R8WP59</accession>
<feature type="domain" description="HTH cro/C1-type" evidence="2">
    <location>
        <begin position="5"/>
        <end position="60"/>
    </location>
</feature>
<comment type="caution">
    <text evidence="3">The sequence shown here is derived from an EMBL/GenBank/DDBJ whole genome shotgun (WGS) entry which is preliminary data.</text>
</comment>
<dbReference type="PROSITE" id="PS50943">
    <property type="entry name" value="HTH_CROC1"/>
    <property type="match status" value="1"/>
</dbReference>
<dbReference type="GO" id="GO:0003677">
    <property type="term" value="F:DNA binding"/>
    <property type="evidence" value="ECO:0007669"/>
    <property type="project" value="InterPro"/>
</dbReference>
<reference evidence="3 4" key="1">
    <citation type="submission" date="2019-05" db="EMBL/GenBank/DDBJ databases">
        <title>Hymenobacter edaphi sp. nov., isolated from abandoned arsenic-contaminated farmland soil.</title>
        <authorList>
            <person name="Nie L."/>
        </authorList>
    </citation>
    <scope>NUCLEOTIDE SEQUENCE [LARGE SCALE GENOMIC DNA]</scope>
    <source>
        <strain evidence="3 4">1-3-3-8</strain>
    </source>
</reference>
<dbReference type="AlphaFoldDB" id="A0A5R8WP59"/>
<organism evidence="3 4">
    <name type="scientific">Hymenobacter jeollabukensis</name>
    <dbReference type="NCBI Taxonomy" id="2025313"/>
    <lineage>
        <taxon>Bacteria</taxon>
        <taxon>Pseudomonadati</taxon>
        <taxon>Bacteroidota</taxon>
        <taxon>Cytophagia</taxon>
        <taxon>Cytophagales</taxon>
        <taxon>Hymenobacteraceae</taxon>
        <taxon>Hymenobacter</taxon>
    </lineage>
</organism>
<dbReference type="CDD" id="cd00093">
    <property type="entry name" value="HTH_XRE"/>
    <property type="match status" value="1"/>
</dbReference>
<dbReference type="OrthoDB" id="1034290at2"/>
<dbReference type="SMART" id="SM00530">
    <property type="entry name" value="HTH_XRE"/>
    <property type="match status" value="1"/>
</dbReference>
<evidence type="ECO:0000313" key="4">
    <source>
        <dbReference type="Proteomes" id="UP000305517"/>
    </source>
</evidence>
<dbReference type="Proteomes" id="UP000305517">
    <property type="component" value="Unassembled WGS sequence"/>
</dbReference>
<feature type="region of interest" description="Disordered" evidence="1">
    <location>
        <begin position="70"/>
        <end position="89"/>
    </location>
</feature>
<proteinExistence type="predicted"/>
<protein>
    <submittedName>
        <fullName evidence="3">Helix-turn-helix domain-containing protein</fullName>
    </submittedName>
</protein>
<evidence type="ECO:0000259" key="2">
    <source>
        <dbReference type="PROSITE" id="PS50943"/>
    </source>
</evidence>
<sequence>MVDRIRQLLQARQLSPTQFADTIGVARPIVSHILGGRNKPSLEVVQKIIAAFPDIAMPWLLTGQGPMLTPATEATTSSDAATASPVAPESVVQPRRVAKASRALAGTTAESTAPAQLESPVEHVVQAPQPPIVTPPLPAEAGSVAMDPIVMALAQSASPAKPPRTIRRVMVFYSDGTFADFSPSADGL</sequence>
<dbReference type="SUPFAM" id="SSF47413">
    <property type="entry name" value="lambda repressor-like DNA-binding domains"/>
    <property type="match status" value="1"/>
</dbReference>
<evidence type="ECO:0000256" key="1">
    <source>
        <dbReference type="SAM" id="MobiDB-lite"/>
    </source>
</evidence>
<keyword evidence="4" id="KW-1185">Reference proteome</keyword>
<dbReference type="Pfam" id="PF01381">
    <property type="entry name" value="HTH_3"/>
    <property type="match status" value="1"/>
</dbReference>
<dbReference type="Gene3D" id="1.10.260.40">
    <property type="entry name" value="lambda repressor-like DNA-binding domains"/>
    <property type="match status" value="1"/>
</dbReference>
<dbReference type="EMBL" id="VAJM01000006">
    <property type="protein sequence ID" value="TLM91867.1"/>
    <property type="molecule type" value="Genomic_DNA"/>
</dbReference>
<dbReference type="InterPro" id="IPR001387">
    <property type="entry name" value="Cro/C1-type_HTH"/>
</dbReference>
<feature type="compositionally biased region" description="Low complexity" evidence="1">
    <location>
        <begin position="70"/>
        <end position="88"/>
    </location>
</feature>
<evidence type="ECO:0000313" key="3">
    <source>
        <dbReference type="EMBL" id="TLM91867.1"/>
    </source>
</evidence>
<name>A0A5R8WP59_9BACT</name>
<dbReference type="InterPro" id="IPR010982">
    <property type="entry name" value="Lambda_DNA-bd_dom_sf"/>
</dbReference>